<dbReference type="Proteomes" id="UP000243719">
    <property type="component" value="Unassembled WGS sequence"/>
</dbReference>
<dbReference type="PROSITE" id="PS50850">
    <property type="entry name" value="MFS"/>
    <property type="match status" value="1"/>
</dbReference>
<evidence type="ECO:0000256" key="5">
    <source>
        <dbReference type="SAM" id="Phobius"/>
    </source>
</evidence>
<comment type="subcellular location">
    <subcellularLocation>
        <location evidence="1">Membrane</location>
        <topology evidence="1">Multi-pass membrane protein</topology>
    </subcellularLocation>
</comment>
<dbReference type="Pfam" id="PF07690">
    <property type="entry name" value="MFS_1"/>
    <property type="match status" value="1"/>
</dbReference>
<evidence type="ECO:0000313" key="8">
    <source>
        <dbReference type="Proteomes" id="UP000243719"/>
    </source>
</evidence>
<proteinExistence type="predicted"/>
<feature type="transmembrane region" description="Helical" evidence="5">
    <location>
        <begin position="244"/>
        <end position="263"/>
    </location>
</feature>
<dbReference type="Gene3D" id="1.20.1250.20">
    <property type="entry name" value="MFS general substrate transporter like domains"/>
    <property type="match status" value="1"/>
</dbReference>
<dbReference type="GO" id="GO:0016020">
    <property type="term" value="C:membrane"/>
    <property type="evidence" value="ECO:0007669"/>
    <property type="project" value="UniProtKB-SubCell"/>
</dbReference>
<evidence type="ECO:0000256" key="2">
    <source>
        <dbReference type="ARBA" id="ARBA00022692"/>
    </source>
</evidence>
<feature type="transmembrane region" description="Helical" evidence="5">
    <location>
        <begin position="23"/>
        <end position="42"/>
    </location>
</feature>
<sequence length="493" mass="51192">MILVESLDTAVAQRPNAQRSERYAWRVLSVTTLGVLLCFVNASTLNVALPVLVRSLHASPAQASWILLSYMLVTTALILIFGRLADLIGRRRLYLLGLAVLVVGSAGCAASPTIEVLLACRCIQAVGAAAVITNTTALLTDAFPTRQLGLALGLNATVSAAAQGLGPIFGGLIVTHFDWRAIFIVNLPLGVVALAWARRSLRETRPRSTERFDFAGAVLSCLALGAIVYALSMGGPQGWGSRRVGVAGGIGLLALAAFLMHQAREPEPLVDLRLVRDGVRATAYALVTIVAFTQISGILLTTLLLQAAHGSSPSAAGLAVAPSPIGMMLASPLAARLTSRYHGLTICTVALAVCMTALLVLASCAARADPYAGLMTGMFLLGGGAGLFLTPNTQTIMHSAPPSQRGIANGIRSTLQNTGFATGSALALSVATAPLTASRQRSVYSGQLSALSAQDIAAFIGGCRAAYAMLAGVIVIGLIIAGISWQRHARHRC</sequence>
<dbReference type="SUPFAM" id="SSF103473">
    <property type="entry name" value="MFS general substrate transporter"/>
    <property type="match status" value="1"/>
</dbReference>
<feature type="transmembrane region" description="Helical" evidence="5">
    <location>
        <begin position="317"/>
        <end position="335"/>
    </location>
</feature>
<feature type="transmembrane region" description="Helical" evidence="5">
    <location>
        <begin position="341"/>
        <end position="364"/>
    </location>
</feature>
<dbReference type="AlphaFoldDB" id="A0A1H2PV80"/>
<gene>
    <name evidence="7" type="ORF">SAMN05216551_113112</name>
</gene>
<name>A0A1H2PV80_9BURK</name>
<evidence type="ECO:0000256" key="3">
    <source>
        <dbReference type="ARBA" id="ARBA00022989"/>
    </source>
</evidence>
<feature type="transmembrane region" description="Helical" evidence="5">
    <location>
        <begin position="371"/>
        <end position="389"/>
    </location>
</feature>
<keyword evidence="3 5" id="KW-1133">Transmembrane helix</keyword>
<dbReference type="GO" id="GO:0022857">
    <property type="term" value="F:transmembrane transporter activity"/>
    <property type="evidence" value="ECO:0007669"/>
    <property type="project" value="InterPro"/>
</dbReference>
<dbReference type="InterPro" id="IPR011701">
    <property type="entry name" value="MFS"/>
</dbReference>
<feature type="transmembrane region" description="Helical" evidence="5">
    <location>
        <begin position="148"/>
        <end position="174"/>
    </location>
</feature>
<dbReference type="Gene3D" id="1.20.1720.10">
    <property type="entry name" value="Multidrug resistance protein D"/>
    <property type="match status" value="1"/>
</dbReference>
<evidence type="ECO:0000256" key="1">
    <source>
        <dbReference type="ARBA" id="ARBA00004141"/>
    </source>
</evidence>
<keyword evidence="8" id="KW-1185">Reference proteome</keyword>
<dbReference type="STRING" id="1770053.SAMN05216551_113112"/>
<keyword evidence="2 5" id="KW-0812">Transmembrane</keyword>
<feature type="transmembrane region" description="Helical" evidence="5">
    <location>
        <begin position="283"/>
        <end position="305"/>
    </location>
</feature>
<feature type="transmembrane region" description="Helical" evidence="5">
    <location>
        <begin position="465"/>
        <end position="485"/>
    </location>
</feature>
<dbReference type="CDD" id="cd17321">
    <property type="entry name" value="MFS_MMR_MDR_like"/>
    <property type="match status" value="1"/>
</dbReference>
<dbReference type="PANTHER" id="PTHR42718">
    <property type="entry name" value="MAJOR FACILITATOR SUPERFAMILY MULTIDRUG TRANSPORTER MFSC"/>
    <property type="match status" value="1"/>
</dbReference>
<dbReference type="InterPro" id="IPR036259">
    <property type="entry name" value="MFS_trans_sf"/>
</dbReference>
<dbReference type="InterPro" id="IPR020846">
    <property type="entry name" value="MFS_dom"/>
</dbReference>
<evidence type="ECO:0000313" key="7">
    <source>
        <dbReference type="EMBL" id="SDV50793.1"/>
    </source>
</evidence>
<evidence type="ECO:0000256" key="4">
    <source>
        <dbReference type="ARBA" id="ARBA00023136"/>
    </source>
</evidence>
<feature type="transmembrane region" description="Helical" evidence="5">
    <location>
        <begin position="93"/>
        <end position="114"/>
    </location>
</feature>
<accession>A0A1H2PV80</accession>
<dbReference type="PANTHER" id="PTHR42718:SF48">
    <property type="entry name" value="CONSERVED TWO-DOMAIN MEMBRANE PROTEIN-RELATED"/>
    <property type="match status" value="1"/>
</dbReference>
<feature type="transmembrane region" description="Helical" evidence="5">
    <location>
        <begin position="181"/>
        <end position="198"/>
    </location>
</feature>
<dbReference type="EMBL" id="FNLO01000013">
    <property type="protein sequence ID" value="SDV50793.1"/>
    <property type="molecule type" value="Genomic_DNA"/>
</dbReference>
<feature type="domain" description="Major facilitator superfamily (MFS) profile" evidence="6">
    <location>
        <begin position="27"/>
        <end position="489"/>
    </location>
</feature>
<feature type="transmembrane region" description="Helical" evidence="5">
    <location>
        <begin position="214"/>
        <end position="232"/>
    </location>
</feature>
<protein>
    <submittedName>
        <fullName evidence="7">Drug resistance transporter, EmrB/QacA subfamily</fullName>
    </submittedName>
</protein>
<feature type="transmembrane region" description="Helical" evidence="5">
    <location>
        <begin position="62"/>
        <end position="81"/>
    </location>
</feature>
<evidence type="ECO:0000259" key="6">
    <source>
        <dbReference type="PROSITE" id="PS50850"/>
    </source>
</evidence>
<reference evidence="8" key="1">
    <citation type="submission" date="2016-09" db="EMBL/GenBank/DDBJ databases">
        <authorList>
            <person name="Varghese N."/>
            <person name="Submissions S."/>
        </authorList>
    </citation>
    <scope>NUCLEOTIDE SEQUENCE [LARGE SCALE GENOMIC DNA]</scope>
    <source>
        <strain evidence="8">JS23</strain>
    </source>
</reference>
<keyword evidence="4 5" id="KW-0472">Membrane</keyword>
<organism evidence="7 8">
    <name type="scientific">Chitinasiproducens palmae</name>
    <dbReference type="NCBI Taxonomy" id="1770053"/>
    <lineage>
        <taxon>Bacteria</taxon>
        <taxon>Pseudomonadati</taxon>
        <taxon>Pseudomonadota</taxon>
        <taxon>Betaproteobacteria</taxon>
        <taxon>Burkholderiales</taxon>
        <taxon>Burkholderiaceae</taxon>
        <taxon>Chitinasiproducens</taxon>
    </lineage>
</organism>